<name>A0A1H7NR58_HALLR</name>
<evidence type="ECO:0000256" key="2">
    <source>
        <dbReference type="ARBA" id="ARBA00023163"/>
    </source>
</evidence>
<feature type="domain" description="HTH bat-type" evidence="3">
    <location>
        <begin position="183"/>
        <end position="231"/>
    </location>
</feature>
<dbReference type="Gene3D" id="1.10.10.10">
    <property type="entry name" value="Winged helix-like DNA-binding domain superfamily/Winged helix DNA-binding domain"/>
    <property type="match status" value="1"/>
</dbReference>
<evidence type="ECO:0000259" key="4">
    <source>
        <dbReference type="Pfam" id="PF24281"/>
    </source>
</evidence>
<protein>
    <submittedName>
        <fullName evidence="5">HTH DNA binding domain-containing protein</fullName>
    </submittedName>
</protein>
<dbReference type="PANTHER" id="PTHR34236:SF1">
    <property type="entry name" value="DIMETHYL SULFOXIDE REDUCTASE TRANSCRIPTIONAL ACTIVATOR"/>
    <property type="match status" value="1"/>
</dbReference>
<dbReference type="Pfam" id="PF24281">
    <property type="entry name" value="HVO_2928_N"/>
    <property type="match status" value="1"/>
</dbReference>
<keyword evidence="1" id="KW-0805">Transcription regulation</keyword>
<feature type="domain" description="HVO-2928 N-terminal" evidence="4">
    <location>
        <begin position="3"/>
        <end position="171"/>
    </location>
</feature>
<accession>A0A1H7NR58</accession>
<sequence length="257" mass="29112">MREFVFTIEYEEGVDELMDLFIENPGLHSKTMAIHATSESMWRLDRLTGPTEVLEQFDDITEYVTHCDGVKGMCGAPVVEWDFEVLSRTPDKRIVYSFREEGDGVHSIPHIAAKHIGDGLLMQAERRGNQYQWRLLIDDDDTVGEIYEEVHDALSDDLSLSVQRISEPECWLEAGVGSDGLPPEQQAALEAAVEYGYYETPRRNTVQEISNELDVPNSTLQYRLTRAEAWLAQQFVSNALGTEVEDRIDPAELELSA</sequence>
<evidence type="ECO:0000259" key="3">
    <source>
        <dbReference type="Pfam" id="PF04967"/>
    </source>
</evidence>
<dbReference type="InterPro" id="IPR007050">
    <property type="entry name" value="HTH_bacterioopsin"/>
</dbReference>
<dbReference type="PANTHER" id="PTHR34236">
    <property type="entry name" value="DIMETHYL SULFOXIDE REDUCTASE TRANSCRIPTIONAL ACTIVATOR"/>
    <property type="match status" value="1"/>
</dbReference>
<dbReference type="Pfam" id="PF04967">
    <property type="entry name" value="HTH_10"/>
    <property type="match status" value="1"/>
</dbReference>
<evidence type="ECO:0000256" key="1">
    <source>
        <dbReference type="ARBA" id="ARBA00023015"/>
    </source>
</evidence>
<dbReference type="AlphaFoldDB" id="A0A1H7NR58"/>
<reference evidence="5 6" key="1">
    <citation type="submission" date="2016-10" db="EMBL/GenBank/DDBJ databases">
        <authorList>
            <person name="de Groot N.N."/>
        </authorList>
    </citation>
    <scope>NUCLEOTIDE SEQUENCE [LARGE SCALE GENOMIC DNA]</scope>
    <source>
        <strain evidence="5 6">CDM_5</strain>
    </source>
</reference>
<proteinExistence type="predicted"/>
<evidence type="ECO:0000313" key="5">
    <source>
        <dbReference type="EMBL" id="SEL25779.1"/>
    </source>
</evidence>
<dbReference type="EMBL" id="FOAD01000003">
    <property type="protein sequence ID" value="SEL25779.1"/>
    <property type="molecule type" value="Genomic_DNA"/>
</dbReference>
<dbReference type="RefSeq" id="WP_074793415.1">
    <property type="nucleotide sequence ID" value="NZ_FOAD01000003.1"/>
</dbReference>
<organism evidence="5 6">
    <name type="scientific">Haloferax larsenii</name>
    <dbReference type="NCBI Taxonomy" id="302484"/>
    <lineage>
        <taxon>Archaea</taxon>
        <taxon>Methanobacteriati</taxon>
        <taxon>Methanobacteriota</taxon>
        <taxon>Stenosarchaea group</taxon>
        <taxon>Halobacteria</taxon>
        <taxon>Halobacteriales</taxon>
        <taxon>Haloferacaceae</taxon>
        <taxon>Haloferax</taxon>
    </lineage>
</organism>
<keyword evidence="2" id="KW-0804">Transcription</keyword>
<dbReference type="InterPro" id="IPR036388">
    <property type="entry name" value="WH-like_DNA-bd_sf"/>
</dbReference>
<evidence type="ECO:0000313" key="6">
    <source>
        <dbReference type="Proteomes" id="UP000183894"/>
    </source>
</evidence>
<dbReference type="Proteomes" id="UP000183894">
    <property type="component" value="Unassembled WGS sequence"/>
</dbReference>
<dbReference type="InterPro" id="IPR056529">
    <property type="entry name" value="HVO_2928_N"/>
</dbReference>
<gene>
    <name evidence="5" type="ORF">SAMN04488691_103402</name>
</gene>
<dbReference type="OrthoDB" id="198846at2157"/>